<dbReference type="GO" id="GO:0006508">
    <property type="term" value="P:proteolysis"/>
    <property type="evidence" value="ECO:0007669"/>
    <property type="project" value="UniProtKB-KW"/>
</dbReference>
<dbReference type="KEGG" id="nik:F5I99_06255"/>
<evidence type="ECO:0000259" key="1">
    <source>
        <dbReference type="Pfam" id="PF05618"/>
    </source>
</evidence>
<dbReference type="EMBL" id="CP044222">
    <property type="protein sequence ID" value="QEW06133.1"/>
    <property type="molecule type" value="Genomic_DNA"/>
</dbReference>
<keyword evidence="2" id="KW-0645">Protease</keyword>
<dbReference type="Gene3D" id="2.40.70.10">
    <property type="entry name" value="Acid Proteases"/>
    <property type="match status" value="1"/>
</dbReference>
<accession>A0A5J6LC74</accession>
<dbReference type="Pfam" id="PF05618">
    <property type="entry name" value="Zn_protease"/>
    <property type="match status" value="1"/>
</dbReference>
<dbReference type="Proteomes" id="UP000325606">
    <property type="component" value="Chromosome"/>
</dbReference>
<dbReference type="InterPro" id="IPR008503">
    <property type="entry name" value="Asp_endopeptidase"/>
</dbReference>
<evidence type="ECO:0000313" key="2">
    <source>
        <dbReference type="EMBL" id="QEW06133.1"/>
    </source>
</evidence>
<dbReference type="SUPFAM" id="SSF50630">
    <property type="entry name" value="Acid proteases"/>
    <property type="match status" value="1"/>
</dbReference>
<feature type="domain" description="Retropepsin-like aspartic endopeptidase" evidence="1">
    <location>
        <begin position="109"/>
        <end position="241"/>
    </location>
</feature>
<organism evidence="2 3">
    <name type="scientific">Nitrincola iocasae</name>
    <dbReference type="NCBI Taxonomy" id="2614693"/>
    <lineage>
        <taxon>Bacteria</taxon>
        <taxon>Pseudomonadati</taxon>
        <taxon>Pseudomonadota</taxon>
        <taxon>Gammaproteobacteria</taxon>
        <taxon>Oceanospirillales</taxon>
        <taxon>Oceanospirillaceae</taxon>
        <taxon>Nitrincola</taxon>
    </lineage>
</organism>
<dbReference type="PANTHER" id="PTHR38037">
    <property type="entry name" value="ZN_PROTEASE DOMAIN-CONTAINING PROTEIN"/>
    <property type="match status" value="1"/>
</dbReference>
<reference evidence="2 3" key="1">
    <citation type="submission" date="2019-09" db="EMBL/GenBank/DDBJ databases">
        <title>Nitrincola iocasae sp. nov., a bacterium isolated from the sediment collected at a cold seep field in South China Sea.</title>
        <authorList>
            <person name="Zhang H."/>
            <person name="Wang H."/>
            <person name="Li C."/>
        </authorList>
    </citation>
    <scope>NUCLEOTIDE SEQUENCE [LARGE SCALE GENOMIC DNA]</scope>
    <source>
        <strain evidence="2 3">KXZD1103</strain>
    </source>
</reference>
<dbReference type="RefSeq" id="WP_151054171.1">
    <property type="nucleotide sequence ID" value="NZ_CP044222.1"/>
</dbReference>
<keyword evidence="2" id="KW-0378">Hydrolase</keyword>
<dbReference type="PROSITE" id="PS51257">
    <property type="entry name" value="PROKAR_LIPOPROTEIN"/>
    <property type="match status" value="1"/>
</dbReference>
<dbReference type="PANTHER" id="PTHR38037:SF2">
    <property type="entry name" value="ATP-DEPENDENT ZINC PROTEASE DOMAIN-CONTAINING PROTEIN-RELATED"/>
    <property type="match status" value="1"/>
</dbReference>
<proteinExistence type="predicted"/>
<sequence>MFRWSIALIGSALLLGGCAPGHLYIEEGVVESIDQRLEAQDDQINRLNGTQMQVIEQLTVAQEAVISRLQTTIAEQVKPPECKPAPRLVCPQAENNGSLMLGGMEKQLVGEAERVHISPLDLVFNARIDTGATTSSLDARNIQHFERDGRRWVRFDTRHPETGEEVSYERPVVRRVRISQSISDEFERRPVVELHFTLGSISHTAEFTLSDRSHLDFPLLIGRNILRDQMVVDVSRQYIAPIDFLFQPD</sequence>
<evidence type="ECO:0000313" key="3">
    <source>
        <dbReference type="Proteomes" id="UP000325606"/>
    </source>
</evidence>
<name>A0A5J6LC74_9GAMM</name>
<protein>
    <submittedName>
        <fullName evidence="2">ATP-dependent zinc protease</fullName>
    </submittedName>
</protein>
<dbReference type="AlphaFoldDB" id="A0A5J6LC74"/>
<keyword evidence="3" id="KW-1185">Reference proteome</keyword>
<gene>
    <name evidence="2" type="ORF">F5I99_06255</name>
</gene>
<dbReference type="GO" id="GO:0008233">
    <property type="term" value="F:peptidase activity"/>
    <property type="evidence" value="ECO:0007669"/>
    <property type="project" value="UniProtKB-KW"/>
</dbReference>
<dbReference type="InterPro" id="IPR021109">
    <property type="entry name" value="Peptidase_aspartic_dom_sf"/>
</dbReference>